<name>A0A7J5U259_9BACT</name>
<keyword evidence="1" id="KW-1133">Transmembrane helix</keyword>
<keyword evidence="2" id="KW-0732">Signal</keyword>
<proteinExistence type="predicted"/>
<feature type="signal peptide" evidence="2">
    <location>
        <begin position="1"/>
        <end position="23"/>
    </location>
</feature>
<keyword evidence="4" id="KW-1185">Reference proteome</keyword>
<keyword evidence="1" id="KW-0472">Membrane</keyword>
<sequence>MNVWFKAALVIALLCLIAVPDVAAQCAMCRSTVESTVSNGRSVVASELNFGIVYLLAAPYLIVAGVAYFWYRNSKKEYVRRLEITSRVKRAMSSM</sequence>
<feature type="chain" id="PRO_5029684283" evidence="2">
    <location>
        <begin position="24"/>
        <end position="95"/>
    </location>
</feature>
<dbReference type="AlphaFoldDB" id="A0A7J5U259"/>
<dbReference type="EMBL" id="WELI01000002">
    <property type="protein sequence ID" value="KAB7731662.1"/>
    <property type="molecule type" value="Genomic_DNA"/>
</dbReference>
<evidence type="ECO:0000313" key="3">
    <source>
        <dbReference type="EMBL" id="KAB7731662.1"/>
    </source>
</evidence>
<reference evidence="3 4" key="1">
    <citation type="submission" date="2019-10" db="EMBL/GenBank/DDBJ databases">
        <title>Rudanella paleaurantiibacter sp. nov., isolated from sludge.</title>
        <authorList>
            <person name="Xu S.Q."/>
        </authorList>
    </citation>
    <scope>NUCLEOTIDE SEQUENCE [LARGE SCALE GENOMIC DNA]</scope>
    <source>
        <strain evidence="3 4">HX-22-17</strain>
    </source>
</reference>
<keyword evidence="1" id="KW-0812">Transmembrane</keyword>
<gene>
    <name evidence="3" type="ORF">F5984_05385</name>
</gene>
<evidence type="ECO:0000313" key="4">
    <source>
        <dbReference type="Proteomes" id="UP000488299"/>
    </source>
</evidence>
<accession>A0A7J5U259</accession>
<feature type="transmembrane region" description="Helical" evidence="1">
    <location>
        <begin position="50"/>
        <end position="71"/>
    </location>
</feature>
<dbReference type="Proteomes" id="UP000488299">
    <property type="component" value="Unassembled WGS sequence"/>
</dbReference>
<evidence type="ECO:0000256" key="2">
    <source>
        <dbReference type="SAM" id="SignalP"/>
    </source>
</evidence>
<evidence type="ECO:0000256" key="1">
    <source>
        <dbReference type="SAM" id="Phobius"/>
    </source>
</evidence>
<comment type="caution">
    <text evidence="3">The sequence shown here is derived from an EMBL/GenBank/DDBJ whole genome shotgun (WGS) entry which is preliminary data.</text>
</comment>
<organism evidence="3 4">
    <name type="scientific">Rudanella paleaurantiibacter</name>
    <dbReference type="NCBI Taxonomy" id="2614655"/>
    <lineage>
        <taxon>Bacteria</taxon>
        <taxon>Pseudomonadati</taxon>
        <taxon>Bacteroidota</taxon>
        <taxon>Cytophagia</taxon>
        <taxon>Cytophagales</taxon>
        <taxon>Cytophagaceae</taxon>
        <taxon>Rudanella</taxon>
    </lineage>
</organism>
<protein>
    <submittedName>
        <fullName evidence="3">Uncharacterized protein</fullName>
    </submittedName>
</protein>